<gene>
    <name evidence="3" type="ORF">GH975_03355</name>
</gene>
<dbReference type="Proteomes" id="UP000388235">
    <property type="component" value="Chromosome"/>
</dbReference>
<dbReference type="EMBL" id="CP045871">
    <property type="protein sequence ID" value="QGG79654.1"/>
    <property type="molecule type" value="Genomic_DNA"/>
</dbReference>
<name>A0A5Q2Q9N9_9GAMM</name>
<dbReference type="RefSeq" id="WP_153713158.1">
    <property type="nucleotide sequence ID" value="NZ_CP045871.1"/>
</dbReference>
<keyword evidence="4" id="KW-1185">Reference proteome</keyword>
<dbReference type="PANTHER" id="PTHR34595:SF2">
    <property type="entry name" value="BLR2978 PROTEIN"/>
    <property type="match status" value="1"/>
</dbReference>
<dbReference type="Pfam" id="PF04168">
    <property type="entry name" value="Alpha-E"/>
    <property type="match status" value="1"/>
</dbReference>
<evidence type="ECO:0000259" key="2">
    <source>
        <dbReference type="Pfam" id="PF14403"/>
    </source>
</evidence>
<dbReference type="PANTHER" id="PTHR34595">
    <property type="entry name" value="BLR5612 PROTEIN"/>
    <property type="match status" value="1"/>
</dbReference>
<dbReference type="OrthoDB" id="9804079at2"/>
<evidence type="ECO:0008006" key="5">
    <source>
        <dbReference type="Google" id="ProtNLM"/>
    </source>
</evidence>
<evidence type="ECO:0000313" key="4">
    <source>
        <dbReference type="Proteomes" id="UP000388235"/>
    </source>
</evidence>
<dbReference type="Pfam" id="PF14403">
    <property type="entry name" value="CP_ATPgrasp_2"/>
    <property type="match status" value="1"/>
</dbReference>
<dbReference type="AlphaFoldDB" id="A0A5Q2Q9N9"/>
<accession>A0A5Q2Q9N9</accession>
<protein>
    <recommendedName>
        <fullName evidence="5">DUF403 domain-containing protein</fullName>
    </recommendedName>
</protein>
<reference evidence="3 4" key="1">
    <citation type="submission" date="2019-11" db="EMBL/GenBank/DDBJ databases">
        <authorList>
            <person name="Khan S.A."/>
            <person name="Jeon C.O."/>
            <person name="Chun B.H."/>
        </authorList>
    </citation>
    <scope>NUCLEOTIDE SEQUENCE [LARGE SCALE GENOMIC DNA]</scope>
    <source>
        <strain evidence="3 4">IMCC 1097</strain>
    </source>
</reference>
<dbReference type="InterPro" id="IPR007296">
    <property type="entry name" value="DUF403"/>
</dbReference>
<proteinExistence type="predicted"/>
<organism evidence="3 4">
    <name type="scientific">Litorivicinus lipolyticus</name>
    <dbReference type="NCBI Taxonomy" id="418701"/>
    <lineage>
        <taxon>Bacteria</taxon>
        <taxon>Pseudomonadati</taxon>
        <taxon>Pseudomonadota</taxon>
        <taxon>Gammaproteobacteria</taxon>
        <taxon>Oceanospirillales</taxon>
        <taxon>Litorivicinaceae</taxon>
        <taxon>Litorivicinus</taxon>
    </lineage>
</organism>
<feature type="domain" description="DUF403" evidence="1">
    <location>
        <begin position="479"/>
        <end position="790"/>
    </location>
</feature>
<evidence type="ECO:0000313" key="3">
    <source>
        <dbReference type="EMBL" id="QGG79654.1"/>
    </source>
</evidence>
<dbReference type="SUPFAM" id="SSF56059">
    <property type="entry name" value="Glutathione synthetase ATP-binding domain-like"/>
    <property type="match status" value="1"/>
</dbReference>
<dbReference type="Gene3D" id="3.40.50.11290">
    <property type="match status" value="1"/>
</dbReference>
<dbReference type="InterPro" id="IPR051680">
    <property type="entry name" value="ATP-dep_Glu-Cys_Ligase-2"/>
</dbReference>
<sequence length="804" mass="88892">MPHIESTLTPDTARAWAPLLELLGATPPEQLLRWESELQRRLKDNGSTYRSLPDGPDVRDWQMDPLPMVLASAEWDRLERGIIERAGNVEALLTDLMGAQTQVKRGGYDPRLLFSDPDYLLAAHDVAGDRPWLRFLAMDLGRDADGEWRVYGDISRPPGGLGYVLERRITLARVFGFLTRRMPMRRVASFFQAFRAAVDDTLATRAGHAVMLTPGQHHPSYFEHAFLANYLDLTLAQGEDLTVRDGQLWLKTLDGLQPVSMVLRRVLDAFTDPLAFDDNSRLGTPGIGAVLRAGRVDMWNPPGAGLIDSPGFLSQLDHLYSSPLKSAETLPLMQPENVELVRQNPAGFVFRVLGGQGREGVLYQGGEPGLEAIWANPNGWVAQRRLTGSRIPASQQGQVGDVNALIRVYAVRGPNGWTAMPGGLVRYVENDVATLQASSRVAIGVKDLWVMGEGQGDAAITITTSAKPAVVNSDPGAVPSRVADALYWMGRYAERLEFIGRLLREVLQRVLEERQSVGPDNAIPGLPLLLSGVALGSQMVDVNKPEAQLSTILTHADHPVGLHRALDGLLANARAVPDYLSPDAWRLLVRLEKNLQSAVGLQELPVGQQIERLDQVLMLLSATNGLVNDTMTRSLGYRFLDIGRHLERGLQTCALLRDAASPIRRNELGFWEMVLGITDTTMTYKRRYRSSIHAGAVVDMLLLDDSTPRALAYQLRRLGEQIDLLPGSVRRGTLPVQQRLALEARTAIQLADPDELMTPEGQPRAVLTDMLAQTERRLLALSETLTLRYFNHAEIPHRLTKVRT</sequence>
<evidence type="ECO:0000259" key="1">
    <source>
        <dbReference type="Pfam" id="PF04168"/>
    </source>
</evidence>
<dbReference type="KEGG" id="llp:GH975_03355"/>
<feature type="domain" description="Circularly permuted ATP-grasp type 2" evidence="2">
    <location>
        <begin position="67"/>
        <end position="427"/>
    </location>
</feature>
<dbReference type="InterPro" id="IPR025841">
    <property type="entry name" value="CP_ATPgrasp_2"/>
</dbReference>